<dbReference type="AlphaFoldDB" id="A0A0F8WM30"/>
<sequence>MPYTKLNWVAGVTPLSEANMDHLEEQYDEAVAELAFHTRSATLADITVLTPSNAALAASTWEALIDVTGSGPYYLISGLVTSDSVWIAPMRYTIDGAGPTTIGQMTKVGGGAWNIGMLIPVYALTSLKIEVQNSDGGNPHAYLAQLFYRS</sequence>
<evidence type="ECO:0000313" key="1">
    <source>
        <dbReference type="EMBL" id="KKK57902.1"/>
    </source>
</evidence>
<dbReference type="EMBL" id="LAZR01064247">
    <property type="protein sequence ID" value="KKK57902.1"/>
    <property type="molecule type" value="Genomic_DNA"/>
</dbReference>
<reference evidence="1" key="1">
    <citation type="journal article" date="2015" name="Nature">
        <title>Complex archaea that bridge the gap between prokaryotes and eukaryotes.</title>
        <authorList>
            <person name="Spang A."/>
            <person name="Saw J.H."/>
            <person name="Jorgensen S.L."/>
            <person name="Zaremba-Niedzwiedzka K."/>
            <person name="Martijn J."/>
            <person name="Lind A.E."/>
            <person name="van Eijk R."/>
            <person name="Schleper C."/>
            <person name="Guy L."/>
            <person name="Ettema T.J."/>
        </authorList>
    </citation>
    <scope>NUCLEOTIDE SEQUENCE</scope>
</reference>
<accession>A0A0F8WM30</accession>
<name>A0A0F8WM30_9ZZZZ</name>
<organism evidence="1">
    <name type="scientific">marine sediment metagenome</name>
    <dbReference type="NCBI Taxonomy" id="412755"/>
    <lineage>
        <taxon>unclassified sequences</taxon>
        <taxon>metagenomes</taxon>
        <taxon>ecological metagenomes</taxon>
    </lineage>
</organism>
<protein>
    <submittedName>
        <fullName evidence="1">Uncharacterized protein</fullName>
    </submittedName>
</protein>
<comment type="caution">
    <text evidence="1">The sequence shown here is derived from an EMBL/GenBank/DDBJ whole genome shotgun (WGS) entry which is preliminary data.</text>
</comment>
<gene>
    <name evidence="1" type="ORF">LCGC14_3049820</name>
</gene>
<proteinExistence type="predicted"/>